<dbReference type="PANTHER" id="PTHR30483">
    <property type="entry name" value="LEUCINE-SPECIFIC-BINDING PROTEIN"/>
    <property type="match status" value="1"/>
</dbReference>
<dbReference type="PANTHER" id="PTHR30483:SF6">
    <property type="entry name" value="PERIPLASMIC BINDING PROTEIN OF ABC TRANSPORTER FOR NATURAL AMINO ACIDS"/>
    <property type="match status" value="1"/>
</dbReference>
<dbReference type="InterPro" id="IPR028082">
    <property type="entry name" value="Peripla_BP_I"/>
</dbReference>
<protein>
    <submittedName>
        <fullName evidence="3">ABC transporter substrate-binding protein</fullName>
    </submittedName>
</protein>
<reference evidence="3" key="2">
    <citation type="submission" date="2022-02" db="EMBL/GenBank/DDBJ databases">
        <authorList>
            <person name="Elcheninov A.G."/>
            <person name="Sorokin D.Y."/>
            <person name="Kublanov I.V."/>
        </authorList>
    </citation>
    <scope>NUCLEOTIDE SEQUENCE</scope>
    <source>
        <strain evidence="3">AArc-St2</strain>
    </source>
</reference>
<evidence type="ECO:0000256" key="1">
    <source>
        <dbReference type="ARBA" id="ARBA00022729"/>
    </source>
</evidence>
<evidence type="ECO:0000313" key="4">
    <source>
        <dbReference type="Proteomes" id="UP001203207"/>
    </source>
</evidence>
<dbReference type="InterPro" id="IPR028081">
    <property type="entry name" value="Leu-bd"/>
</dbReference>
<feature type="domain" description="Leucine-binding protein" evidence="2">
    <location>
        <begin position="60"/>
        <end position="402"/>
    </location>
</feature>
<keyword evidence="4" id="KW-1185">Reference proteome</keyword>
<comment type="caution">
    <text evidence="3">The sequence shown here is derived from an EMBL/GenBank/DDBJ whole genome shotgun (WGS) entry which is preliminary data.</text>
</comment>
<organism evidence="3 4">
    <name type="scientific">Natronocalculus amylovorans</name>
    <dbReference type="NCBI Taxonomy" id="2917812"/>
    <lineage>
        <taxon>Archaea</taxon>
        <taxon>Methanobacteriati</taxon>
        <taxon>Methanobacteriota</taxon>
        <taxon>Stenosarchaea group</taxon>
        <taxon>Halobacteria</taxon>
        <taxon>Halobacteriales</taxon>
        <taxon>Haloferacaceae</taxon>
        <taxon>Natronocalculus</taxon>
    </lineage>
</organism>
<keyword evidence="1" id="KW-0732">Signal</keyword>
<evidence type="ECO:0000259" key="2">
    <source>
        <dbReference type="Pfam" id="PF13458"/>
    </source>
</evidence>
<name>A0AAE3KAC5_9EURY</name>
<gene>
    <name evidence="3" type="ORF">AArcSt2_14985</name>
</gene>
<evidence type="ECO:0000313" key="3">
    <source>
        <dbReference type="EMBL" id="MCL9818245.1"/>
    </source>
</evidence>
<reference evidence="3" key="1">
    <citation type="journal article" date="2022" name="Syst. Appl. Microbiol.">
        <title>Natronocalculus amylovorans gen. nov., sp. nov., and Natranaeroarchaeum aerophilus sp. nov., dominant culturable amylolytic natronoarchaea from hypersaline soda lakes in southwestern Siberia.</title>
        <authorList>
            <person name="Sorokin D.Y."/>
            <person name="Elcheninov A.G."/>
            <person name="Khizhniak T.V."/>
            <person name="Koenen M."/>
            <person name="Bale N.J."/>
            <person name="Damste J.S.S."/>
            <person name="Kublanov I.V."/>
        </authorList>
    </citation>
    <scope>NUCLEOTIDE SEQUENCE</scope>
    <source>
        <strain evidence="3">AArc-St2</strain>
    </source>
</reference>
<dbReference type="SUPFAM" id="SSF53822">
    <property type="entry name" value="Periplasmic binding protein-like I"/>
    <property type="match status" value="1"/>
</dbReference>
<proteinExistence type="predicted"/>
<dbReference type="CDD" id="cd06340">
    <property type="entry name" value="PBP1_ABC_ligand_binding-like"/>
    <property type="match status" value="1"/>
</dbReference>
<sequence>MDPTVTNPSSRRSFIKYGGAAGIVGLAGCLTDDGNGNGNGNGDGNGNGATVGDSDDSVDTVVIGSNHPLTGDLSFTGTRMDNAIKLAAMLKNEQGGIESLDGAEVEVISEDNQGEQELGSEVAQELVNDGADVLTGCFSSPVTNAATRVAEREQIPFVISVSIDDDILQETPLDYVYRPQPSADRMSRDHAEIMPQVARDAGIEVETAGLFYIDISFGQSVRDTLRDALPENGVEIVQETSIDFGGTADTQVTSLREADPDVIIATTYEAGTVELLRAMDNQDYRPPVLAGCANAALNDTGELAEIGEIANGALATNFGLNPTLDETAEVRERFSEEFDQTMDANVGMSYASAQVIIAAIEEAGSGDPEDINNTLKEIEVTDHIAAMPPVTFRDDGENENALGVLFQVQDLVDRVISPEEFAEAEPTF</sequence>
<dbReference type="AlphaFoldDB" id="A0AAE3KAC5"/>
<dbReference type="InterPro" id="IPR051010">
    <property type="entry name" value="BCAA_transport"/>
</dbReference>
<dbReference type="Gene3D" id="3.40.50.2300">
    <property type="match status" value="2"/>
</dbReference>
<dbReference type="EMBL" id="JAKRVX010000009">
    <property type="protein sequence ID" value="MCL9818245.1"/>
    <property type="molecule type" value="Genomic_DNA"/>
</dbReference>
<dbReference type="Pfam" id="PF13458">
    <property type="entry name" value="Peripla_BP_6"/>
    <property type="match status" value="1"/>
</dbReference>
<dbReference type="Proteomes" id="UP001203207">
    <property type="component" value="Unassembled WGS sequence"/>
</dbReference>
<accession>A0AAE3KAC5</accession>